<dbReference type="Pfam" id="PF00126">
    <property type="entry name" value="HTH_1"/>
    <property type="match status" value="1"/>
</dbReference>
<dbReference type="GO" id="GO:0005829">
    <property type="term" value="C:cytosol"/>
    <property type="evidence" value="ECO:0007669"/>
    <property type="project" value="TreeGrafter"/>
</dbReference>
<evidence type="ECO:0000256" key="2">
    <source>
        <dbReference type="ARBA" id="ARBA00023015"/>
    </source>
</evidence>
<evidence type="ECO:0000313" key="7">
    <source>
        <dbReference type="Proteomes" id="UP000319722"/>
    </source>
</evidence>
<feature type="domain" description="HTH lysR-type" evidence="5">
    <location>
        <begin position="4"/>
        <end position="61"/>
    </location>
</feature>
<dbReference type="PANTHER" id="PTHR30419:SF8">
    <property type="entry name" value="NITROGEN ASSIMILATION TRANSCRIPTIONAL ACTIVATOR-RELATED"/>
    <property type="match status" value="1"/>
</dbReference>
<dbReference type="FunFam" id="1.10.10.10:FF:000001">
    <property type="entry name" value="LysR family transcriptional regulator"/>
    <property type="match status" value="1"/>
</dbReference>
<comment type="caution">
    <text evidence="6">The sequence shown here is derived from an EMBL/GenBank/DDBJ whole genome shotgun (WGS) entry which is preliminary data.</text>
</comment>
<dbReference type="OrthoDB" id="8675247at2"/>
<keyword evidence="2" id="KW-0805">Transcription regulation</keyword>
<evidence type="ECO:0000313" key="6">
    <source>
        <dbReference type="EMBL" id="TWD77233.1"/>
    </source>
</evidence>
<dbReference type="SUPFAM" id="SSF46785">
    <property type="entry name" value="Winged helix' DNA-binding domain"/>
    <property type="match status" value="1"/>
</dbReference>
<dbReference type="Gene3D" id="1.10.10.10">
    <property type="entry name" value="Winged helix-like DNA-binding domain superfamily/Winged helix DNA-binding domain"/>
    <property type="match status" value="1"/>
</dbReference>
<reference evidence="6 7" key="1">
    <citation type="submission" date="2019-06" db="EMBL/GenBank/DDBJ databases">
        <title>Sorghum-associated microbial communities from plants grown in Nebraska, USA.</title>
        <authorList>
            <person name="Schachtman D."/>
        </authorList>
    </citation>
    <scope>NUCLEOTIDE SEQUENCE [LARGE SCALE GENOMIC DNA]</scope>
    <source>
        <strain evidence="6 7">T529</strain>
    </source>
</reference>
<evidence type="ECO:0000256" key="4">
    <source>
        <dbReference type="ARBA" id="ARBA00023163"/>
    </source>
</evidence>
<dbReference type="Gene3D" id="3.40.190.10">
    <property type="entry name" value="Periplasmic binding protein-like II"/>
    <property type="match status" value="2"/>
</dbReference>
<keyword evidence="3 6" id="KW-0238">DNA-binding</keyword>
<gene>
    <name evidence="6" type="ORF">FB547_110195</name>
</gene>
<dbReference type="InterPro" id="IPR036390">
    <property type="entry name" value="WH_DNA-bd_sf"/>
</dbReference>
<dbReference type="EMBL" id="VIVL01000010">
    <property type="protein sequence ID" value="TWD77233.1"/>
    <property type="molecule type" value="Genomic_DNA"/>
</dbReference>
<dbReference type="InterPro" id="IPR036388">
    <property type="entry name" value="WH-like_DNA-bd_sf"/>
</dbReference>
<dbReference type="GO" id="GO:0003677">
    <property type="term" value="F:DNA binding"/>
    <property type="evidence" value="ECO:0007669"/>
    <property type="project" value="UniProtKB-KW"/>
</dbReference>
<dbReference type="PROSITE" id="PS50931">
    <property type="entry name" value="HTH_LYSR"/>
    <property type="match status" value="1"/>
</dbReference>
<dbReference type="PANTHER" id="PTHR30419">
    <property type="entry name" value="HTH-TYPE TRANSCRIPTIONAL REGULATOR YBHD"/>
    <property type="match status" value="1"/>
</dbReference>
<evidence type="ECO:0000259" key="5">
    <source>
        <dbReference type="PROSITE" id="PS50931"/>
    </source>
</evidence>
<keyword evidence="4" id="KW-0804">Transcription</keyword>
<dbReference type="InterPro" id="IPR050950">
    <property type="entry name" value="HTH-type_LysR_regulators"/>
</dbReference>
<sequence length="336" mass="36715">MIYPNPRHLRAFVALADTGSFSLAAEAVHLGQPALSQAIAKLEDVVGVRMIERTTRSVRLTPAGEEFLVQARWVLEAYERMMLRGTEWAQLRRGRVELLTVPSIAHRLLPALVREFTTAHDGVSIALHDHADPILRQRLERGEADLAILTQSGPASSPTLLPFLRDRFRVVLPRHHPLASKSTIESSQLAGERLILLRRGALLRSYMDAAISGLPFAQEPIEVDQSSTLVGMVEAGLGVSLLPALSCPSPALKSVVSRPLERPEVSRILAFALPPDREPMPAVQAFVRSAFDYLGGNLDQLPEGCELLPASAQRVRKFLAARAAAPSVRSARPVKV</sequence>
<dbReference type="SUPFAM" id="SSF53850">
    <property type="entry name" value="Periplasmic binding protein-like II"/>
    <property type="match status" value="1"/>
</dbReference>
<protein>
    <submittedName>
        <fullName evidence="6">DNA-binding transcriptional LysR family regulator</fullName>
    </submittedName>
</protein>
<dbReference type="InterPro" id="IPR005119">
    <property type="entry name" value="LysR_subst-bd"/>
</dbReference>
<evidence type="ECO:0000256" key="3">
    <source>
        <dbReference type="ARBA" id="ARBA00023125"/>
    </source>
</evidence>
<dbReference type="GO" id="GO:0003700">
    <property type="term" value="F:DNA-binding transcription factor activity"/>
    <property type="evidence" value="ECO:0007669"/>
    <property type="project" value="InterPro"/>
</dbReference>
<dbReference type="Pfam" id="PF03466">
    <property type="entry name" value="LysR_substrate"/>
    <property type="match status" value="1"/>
</dbReference>
<comment type="similarity">
    <text evidence="1">Belongs to the LysR transcriptional regulatory family.</text>
</comment>
<proteinExistence type="inferred from homology"/>
<dbReference type="InterPro" id="IPR000847">
    <property type="entry name" value="LysR_HTH_N"/>
</dbReference>
<dbReference type="AlphaFoldDB" id="A0A561BED9"/>
<accession>A0A561BED9</accession>
<dbReference type="PRINTS" id="PR00039">
    <property type="entry name" value="HTHLYSR"/>
</dbReference>
<organism evidence="6 7">
    <name type="scientific">Variovorax beijingensis</name>
    <dbReference type="NCBI Taxonomy" id="2496117"/>
    <lineage>
        <taxon>Bacteria</taxon>
        <taxon>Pseudomonadati</taxon>
        <taxon>Pseudomonadota</taxon>
        <taxon>Betaproteobacteria</taxon>
        <taxon>Burkholderiales</taxon>
        <taxon>Comamonadaceae</taxon>
        <taxon>Variovorax</taxon>
    </lineage>
</organism>
<evidence type="ECO:0000256" key="1">
    <source>
        <dbReference type="ARBA" id="ARBA00009437"/>
    </source>
</evidence>
<name>A0A561BED9_9BURK</name>
<dbReference type="Proteomes" id="UP000319722">
    <property type="component" value="Unassembled WGS sequence"/>
</dbReference>